<gene>
    <name evidence="1" type="ORF">F4820DRAFT_466295</name>
</gene>
<keyword evidence="2" id="KW-1185">Reference proteome</keyword>
<reference evidence="1 2" key="1">
    <citation type="journal article" date="2022" name="New Phytol.">
        <title>Ecological generalism drives hyperdiversity of secondary metabolite gene clusters in xylarialean endophytes.</title>
        <authorList>
            <person name="Franco M.E.E."/>
            <person name="Wisecaver J.H."/>
            <person name="Arnold A.E."/>
            <person name="Ju Y.M."/>
            <person name="Slot J.C."/>
            <person name="Ahrendt S."/>
            <person name="Moore L.P."/>
            <person name="Eastman K.E."/>
            <person name="Scott K."/>
            <person name="Konkel Z."/>
            <person name="Mondo S.J."/>
            <person name="Kuo A."/>
            <person name="Hayes R.D."/>
            <person name="Haridas S."/>
            <person name="Andreopoulos B."/>
            <person name="Riley R."/>
            <person name="LaButti K."/>
            <person name="Pangilinan J."/>
            <person name="Lipzen A."/>
            <person name="Amirebrahimi M."/>
            <person name="Yan J."/>
            <person name="Adam C."/>
            <person name="Keymanesh K."/>
            <person name="Ng V."/>
            <person name="Louie K."/>
            <person name="Northen T."/>
            <person name="Drula E."/>
            <person name="Henrissat B."/>
            <person name="Hsieh H.M."/>
            <person name="Youens-Clark K."/>
            <person name="Lutzoni F."/>
            <person name="Miadlikowska J."/>
            <person name="Eastwood D.C."/>
            <person name="Hamelin R.C."/>
            <person name="Grigoriev I.V."/>
            <person name="U'Ren J.M."/>
        </authorList>
    </citation>
    <scope>NUCLEOTIDE SEQUENCE [LARGE SCALE GENOMIC DNA]</scope>
    <source>
        <strain evidence="1 2">CBS 119005</strain>
    </source>
</reference>
<sequence>MSSVATSSVGQNEDGIAIETALEERSQGQEVGQPQQQQQQQQQNPQLLQGQGVQVWDAIVPPPPSSAEQDLPDASPWPKTFRVKRPKQHNFCLARPRHDNDSDNDGGGQQQQQQGLTKNLLAAIIDTQRTAPTLEFLAGIQTAAAALHARAPSAISLLRRDEARGVREDFAGLLDEVRRFRRQHEGYVALGEVALRHRDEREAHLRWRFDCFWLRWVGVRRWVRDVRAACFPMRRGFARMPGT</sequence>
<evidence type="ECO:0000313" key="1">
    <source>
        <dbReference type="EMBL" id="KAI4868323.1"/>
    </source>
</evidence>
<organism evidence="1 2">
    <name type="scientific">Hypoxylon rubiginosum</name>
    <dbReference type="NCBI Taxonomy" id="110542"/>
    <lineage>
        <taxon>Eukaryota</taxon>
        <taxon>Fungi</taxon>
        <taxon>Dikarya</taxon>
        <taxon>Ascomycota</taxon>
        <taxon>Pezizomycotina</taxon>
        <taxon>Sordariomycetes</taxon>
        <taxon>Xylariomycetidae</taxon>
        <taxon>Xylariales</taxon>
        <taxon>Hypoxylaceae</taxon>
        <taxon>Hypoxylon</taxon>
    </lineage>
</organism>
<dbReference type="EMBL" id="MU393439">
    <property type="protein sequence ID" value="KAI4868323.1"/>
    <property type="molecule type" value="Genomic_DNA"/>
</dbReference>
<proteinExistence type="predicted"/>
<dbReference type="Proteomes" id="UP001497700">
    <property type="component" value="Unassembled WGS sequence"/>
</dbReference>
<accession>A0ACB9Z9W1</accession>
<comment type="caution">
    <text evidence="1">The sequence shown here is derived from an EMBL/GenBank/DDBJ whole genome shotgun (WGS) entry which is preliminary data.</text>
</comment>
<protein>
    <submittedName>
        <fullName evidence="1">Uncharacterized protein</fullName>
    </submittedName>
</protein>
<evidence type="ECO:0000313" key="2">
    <source>
        <dbReference type="Proteomes" id="UP001497700"/>
    </source>
</evidence>
<name>A0ACB9Z9W1_9PEZI</name>